<evidence type="ECO:0000313" key="2">
    <source>
        <dbReference type="Proteomes" id="UP000323011"/>
    </source>
</evidence>
<keyword evidence="2" id="KW-1185">Reference proteome</keyword>
<dbReference type="Proteomes" id="UP000323011">
    <property type="component" value="Unassembled WGS sequence"/>
</dbReference>
<accession>A0A5A8CDC4</accession>
<dbReference type="AlphaFoldDB" id="A0A5A8CDC4"/>
<proteinExistence type="predicted"/>
<comment type="caution">
    <text evidence="1">The sequence shown here is derived from an EMBL/GenBank/DDBJ whole genome shotgun (WGS) entry which is preliminary data.</text>
</comment>
<name>A0A5A8CDC4_CAFRO</name>
<organism evidence="1 2">
    <name type="scientific">Cafeteria roenbergensis</name>
    <name type="common">Marine flagellate</name>
    <dbReference type="NCBI Taxonomy" id="33653"/>
    <lineage>
        <taxon>Eukaryota</taxon>
        <taxon>Sar</taxon>
        <taxon>Stramenopiles</taxon>
        <taxon>Bigyra</taxon>
        <taxon>Opalozoa</taxon>
        <taxon>Bicosoecida</taxon>
        <taxon>Cafeteriaceae</taxon>
        <taxon>Cafeteria</taxon>
    </lineage>
</organism>
<evidence type="ECO:0000313" key="1">
    <source>
        <dbReference type="EMBL" id="KAA0151046.1"/>
    </source>
</evidence>
<dbReference type="InterPro" id="IPR029044">
    <property type="entry name" value="Nucleotide-diphossugar_trans"/>
</dbReference>
<reference evidence="1 2" key="1">
    <citation type="submission" date="2019-07" db="EMBL/GenBank/DDBJ databases">
        <title>Genomes of Cafeteria roenbergensis.</title>
        <authorList>
            <person name="Fischer M.G."/>
            <person name="Hackl T."/>
            <person name="Roman M."/>
        </authorList>
    </citation>
    <scope>NUCLEOTIDE SEQUENCE [LARGE SCALE GENOMIC DNA]</scope>
    <source>
        <strain evidence="1 2">BVI</strain>
    </source>
</reference>
<dbReference type="EMBL" id="VLTN01000030">
    <property type="protein sequence ID" value="KAA0151046.1"/>
    <property type="molecule type" value="Genomic_DNA"/>
</dbReference>
<gene>
    <name evidence="1" type="ORF">FNF29_04932</name>
</gene>
<protein>
    <recommendedName>
        <fullName evidence="3">Glycosyltransferase 2-like domain-containing protein</fullName>
    </recommendedName>
</protein>
<evidence type="ECO:0008006" key="3">
    <source>
        <dbReference type="Google" id="ProtNLM"/>
    </source>
</evidence>
<dbReference type="Gene3D" id="3.90.550.10">
    <property type="entry name" value="Spore Coat Polysaccharide Biosynthesis Protein SpsA, Chain A"/>
    <property type="match status" value="1"/>
</dbReference>
<sequence>MDLPSPSRVKELGGPLHLPAKVDSPFDAATVRASPDPERWSGYSLSIERDSSTTNAEVLVIERPKDAGRVIELAGLWGPLHFVSVSTNVVMASSNLLRSAAYVDPVLPGGHRWTVVDAKRSHLTGIPAAYNAARKSTLAGNASGYWNVATRPNDIVVFLHDDVHLLPNFELSIYEQVHRLNGSDVDAHSWCGIAMAAVREHEMGKQPAARGEWLEFGMTPLSEPMQESAQEARLVPDEAMIVTLRGSSGQFDSKMSEFHCYGADFAFSCLAADKFVHVTDTFVASHKAWHAGGALVQYDPDFTVWRQAVDQVAIARAGKFVTEKWMHTLDLRSVDTTACELDKSILP</sequence>